<feature type="domain" description="Ubiquitin-like" evidence="2">
    <location>
        <begin position="10"/>
        <end position="90"/>
    </location>
</feature>
<dbReference type="Gene3D" id="1.25.40.20">
    <property type="entry name" value="Ankyrin repeat-containing domain"/>
    <property type="match status" value="1"/>
</dbReference>
<reference evidence="4 5" key="1">
    <citation type="submission" date="2025-04" db="UniProtKB">
        <authorList>
            <consortium name="RefSeq"/>
        </authorList>
    </citation>
    <scope>IDENTIFICATION</scope>
    <source>
        <tissue evidence="4 5">Whole sample</tissue>
    </source>
</reference>
<dbReference type="OrthoDB" id="8856820at2759"/>
<dbReference type="InterPro" id="IPR042788">
    <property type="entry name" value="ANKUB1"/>
</dbReference>
<dbReference type="InterPro" id="IPR000626">
    <property type="entry name" value="Ubiquitin-like_dom"/>
</dbReference>
<dbReference type="RefSeq" id="XP_022342170.1">
    <property type="nucleotide sequence ID" value="XM_022486462.1"/>
</dbReference>
<dbReference type="PANTHER" id="PTHR46885">
    <property type="entry name" value="PROTEIN ANKUB1"/>
    <property type="match status" value="1"/>
</dbReference>
<feature type="region of interest" description="Disordered" evidence="1">
    <location>
        <begin position="367"/>
        <end position="386"/>
    </location>
</feature>
<dbReference type="AlphaFoldDB" id="A0A8B8EQF5"/>
<keyword evidence="3" id="KW-1185">Reference proteome</keyword>
<dbReference type="PANTHER" id="PTHR46885:SF1">
    <property type="entry name" value="PROTEIN ANKUB1"/>
    <property type="match status" value="1"/>
</dbReference>
<dbReference type="InterPro" id="IPR036770">
    <property type="entry name" value="Ankyrin_rpt-contain_sf"/>
</dbReference>
<evidence type="ECO:0000256" key="1">
    <source>
        <dbReference type="SAM" id="MobiDB-lite"/>
    </source>
</evidence>
<protein>
    <submittedName>
        <fullName evidence="4 5">Uncharacterized protein LOC111135960</fullName>
    </submittedName>
</protein>
<dbReference type="SUPFAM" id="SSF48403">
    <property type="entry name" value="Ankyrin repeat"/>
    <property type="match status" value="1"/>
</dbReference>
<name>A0A8B8EQF5_CRAVI</name>
<dbReference type="InterPro" id="IPR029071">
    <property type="entry name" value="Ubiquitin-like_domsf"/>
</dbReference>
<feature type="region of interest" description="Disordered" evidence="1">
    <location>
        <begin position="603"/>
        <end position="674"/>
    </location>
</feature>
<feature type="compositionally biased region" description="Basic and acidic residues" evidence="1">
    <location>
        <begin position="603"/>
        <end position="624"/>
    </location>
</feature>
<evidence type="ECO:0000259" key="2">
    <source>
        <dbReference type="PROSITE" id="PS50053"/>
    </source>
</evidence>
<dbReference type="Proteomes" id="UP000694844">
    <property type="component" value="Chromosome 5"/>
</dbReference>
<feature type="domain" description="Ubiquitin-like" evidence="2">
    <location>
        <begin position="118"/>
        <end position="168"/>
    </location>
</feature>
<dbReference type="PROSITE" id="PS50053">
    <property type="entry name" value="UBIQUITIN_2"/>
    <property type="match status" value="2"/>
</dbReference>
<dbReference type="KEGG" id="cvn:111135960"/>
<organism evidence="3 4">
    <name type="scientific">Crassostrea virginica</name>
    <name type="common">Eastern oyster</name>
    <dbReference type="NCBI Taxonomy" id="6565"/>
    <lineage>
        <taxon>Eukaryota</taxon>
        <taxon>Metazoa</taxon>
        <taxon>Spiralia</taxon>
        <taxon>Lophotrochozoa</taxon>
        <taxon>Mollusca</taxon>
        <taxon>Bivalvia</taxon>
        <taxon>Autobranchia</taxon>
        <taxon>Pteriomorphia</taxon>
        <taxon>Ostreida</taxon>
        <taxon>Ostreoidea</taxon>
        <taxon>Ostreidae</taxon>
        <taxon>Crassostrea</taxon>
    </lineage>
</organism>
<sequence length="784" mass="87833">MLERNKDPPTMLVFGLFEGDRVSLDVPLGSTVGEVKKMFQTKLNIYIDEMNRKDTKVLVLHYSGADLEESWCFTDLGIPAGATIKVLLKEEIKPALYIFTTYNQETIDIVDKNLNLLTMSVEDLRTIAGNRSGLPVSIFRLVTEEGKEMYDGHVLYDYGIDNGATIRLENWDGWNEFINLCIMGFTPQVLAQLSTDEVIGRFQQKVALFIAAHYGCADLARVLIKQGVRADEPIGVHPHKLWCTSQAHIETKKAPIHEATEQGQLNVLRLIVNHDITSVMARDGHDLCALNIALRRSKKPCASFLLTRQWTKVPIGKLGSVSVQTLRTIRLWCEAAKDRAYSKFGPGKSSLKKMKFSGGPLVSHGEPVVDGFTKSPMTGKPRVDTKEKDKKKALETFYEVYGLKKEDPEVYFRNMGALENFKSLKLKRNTKWGNVFDKTDMTASFTRGLLGHPELSESESSEKEVKAVPRVPKASALKQETMVSENTLDTSVTMGKLLRGGTQTTNPDSTVTNNVVSLPNIKGASTIKSGNGQEEDIKMKKNAAKPAFSSKGLRKLKSDLQDHEGPIAEEDSIANLPSEERLKQVTKLPPIVLNRNRKISEKSIDESDKESYSEQRERTKDSKQKFFQTPKMHTSLPNLNSNEKTKSSVDEPPPSPTETHKTFKSDKKSRKRRRITSAALISQAKAAEGAVPLPMISQENQTRPFFYHNGQREEDVVVPIMDLVTKHQGSSSRDRAIKSLTIANSFKEKPWLTQVRMALSLTSQSIKRPLKGTSLRRKMMKPID</sequence>
<dbReference type="SUPFAM" id="SSF54236">
    <property type="entry name" value="Ubiquitin-like"/>
    <property type="match status" value="2"/>
</dbReference>
<dbReference type="Gene3D" id="3.10.20.90">
    <property type="entry name" value="Phosphatidylinositol 3-kinase Catalytic Subunit, Chain A, domain 1"/>
    <property type="match status" value="1"/>
</dbReference>
<gene>
    <name evidence="4 5" type="primary">LOC111135960</name>
</gene>
<accession>A0A8B8EQF5</accession>
<feature type="compositionally biased region" description="Polar residues" evidence="1">
    <location>
        <begin position="625"/>
        <end position="642"/>
    </location>
</feature>
<dbReference type="RefSeq" id="XP_022342169.1">
    <property type="nucleotide sequence ID" value="XM_022486461.1"/>
</dbReference>
<evidence type="ECO:0000313" key="5">
    <source>
        <dbReference type="RefSeq" id="XP_022342170.1"/>
    </source>
</evidence>
<dbReference type="CDD" id="cd17051">
    <property type="entry name" value="Ubl2_ANKUB1"/>
    <property type="match status" value="1"/>
</dbReference>
<proteinExistence type="predicted"/>
<dbReference type="GeneID" id="111135960"/>
<evidence type="ECO:0000313" key="4">
    <source>
        <dbReference type="RefSeq" id="XP_022342169.1"/>
    </source>
</evidence>
<evidence type="ECO:0000313" key="3">
    <source>
        <dbReference type="Proteomes" id="UP000694844"/>
    </source>
</evidence>